<feature type="domain" description="Amidohydrolase-related" evidence="1">
    <location>
        <begin position="28"/>
        <end position="290"/>
    </location>
</feature>
<comment type="caution">
    <text evidence="2">The sequence shown here is derived from an EMBL/GenBank/DDBJ whole genome shotgun (WGS) entry which is preliminary data.</text>
</comment>
<proteinExistence type="predicted"/>
<name>A0A3R7ECE9_9BURK</name>
<sequence length="296" mass="31619">MSHPATTVVQTYDPTPGTPRLRLPPGACDSHVHVFGPAAEFAFAPQRSFTPADAGKATLFALHRQLGISRCVIVQSACHGFDNAVVEDAIAAGGGNYLGVALVPHTVAPRELRRLAGAGMRGVRFNFMRHLASAASVDDVLALTPHLADAGMHLQVHFESSLVHTLGPRLAGSAVPVVIDHMGRVDATLGAGHADFAALERLLDNPLFHVKVSGIDRIDATPPYAHGIRLARRLLERAPERCLWGTDWPHPNHTHVPDDGRLVDALAGIAPTPSLQQALLVDNPERLYRFSQGIAG</sequence>
<dbReference type="GO" id="GO:0016787">
    <property type="term" value="F:hydrolase activity"/>
    <property type="evidence" value="ECO:0007669"/>
    <property type="project" value="UniProtKB-KW"/>
</dbReference>
<dbReference type="SUPFAM" id="SSF51556">
    <property type="entry name" value="Metallo-dependent hydrolases"/>
    <property type="match status" value="1"/>
</dbReference>
<protein>
    <submittedName>
        <fullName evidence="2">Amidohydrolase</fullName>
    </submittedName>
</protein>
<dbReference type="AlphaFoldDB" id="A0A3R7ECE9"/>
<dbReference type="InterPro" id="IPR032466">
    <property type="entry name" value="Metal_Hydrolase"/>
</dbReference>
<dbReference type="EMBL" id="NKDB02000003">
    <property type="protein sequence ID" value="RKJ95412.1"/>
    <property type="molecule type" value="Genomic_DNA"/>
</dbReference>
<organism evidence="2 3">
    <name type="scientific">Alicycliphilus denitrificans</name>
    <dbReference type="NCBI Taxonomy" id="179636"/>
    <lineage>
        <taxon>Bacteria</taxon>
        <taxon>Pseudomonadati</taxon>
        <taxon>Pseudomonadota</taxon>
        <taxon>Betaproteobacteria</taxon>
        <taxon>Burkholderiales</taxon>
        <taxon>Comamonadaceae</taxon>
        <taxon>Alicycliphilus</taxon>
    </lineage>
</organism>
<dbReference type="Gene3D" id="3.20.20.140">
    <property type="entry name" value="Metal-dependent hydrolases"/>
    <property type="match status" value="1"/>
</dbReference>
<dbReference type="RefSeq" id="WP_094439304.1">
    <property type="nucleotide sequence ID" value="NZ_NKDB02000003.1"/>
</dbReference>
<dbReference type="PANTHER" id="PTHR35563">
    <property type="entry name" value="BARREL METAL-DEPENDENT HYDROLASE, PUTATIVE (AFU_ORTHOLOGUE AFUA_1G16240)-RELATED"/>
    <property type="match status" value="1"/>
</dbReference>
<dbReference type="Proteomes" id="UP000216225">
    <property type="component" value="Unassembled WGS sequence"/>
</dbReference>
<accession>A0A3R7ECE9</accession>
<gene>
    <name evidence="2" type="ORF">CE154_015865</name>
</gene>
<dbReference type="InterPro" id="IPR052358">
    <property type="entry name" value="Aro_Compnd_Degr_Hydrolases"/>
</dbReference>
<reference evidence="2 3" key="1">
    <citation type="submission" date="2018-09" db="EMBL/GenBank/DDBJ databases">
        <title>Genome comparison of Alicycliphilus sp. BQ1, a polyurethanolytic bacterium, with its closest phylogenetic relatives Alicycliphilus denitrificans BC and K601, unable to attack polyurethane.</title>
        <authorList>
            <person name="Loza-Tavera H."/>
            <person name="Lozano L."/>
            <person name="Cevallos M."/>
            <person name="Maya-Lucas O."/>
            <person name="Garcia-Mena J."/>
            <person name="Hernandez J."/>
        </authorList>
    </citation>
    <scope>NUCLEOTIDE SEQUENCE [LARGE SCALE GENOMIC DNA]</scope>
    <source>
        <strain evidence="2 3">BQ1</strain>
    </source>
</reference>
<dbReference type="PANTHER" id="PTHR35563:SF2">
    <property type="entry name" value="BARREL METAL-DEPENDENT HYDROLASE, PUTATIVE (AFU_ORTHOLOGUE AFUA_1G16240)-RELATED"/>
    <property type="match status" value="1"/>
</dbReference>
<dbReference type="InterPro" id="IPR006680">
    <property type="entry name" value="Amidohydro-rel"/>
</dbReference>
<evidence type="ECO:0000259" key="1">
    <source>
        <dbReference type="Pfam" id="PF04909"/>
    </source>
</evidence>
<evidence type="ECO:0000313" key="2">
    <source>
        <dbReference type="EMBL" id="RKJ95412.1"/>
    </source>
</evidence>
<keyword evidence="2" id="KW-0378">Hydrolase</keyword>
<dbReference type="Pfam" id="PF04909">
    <property type="entry name" value="Amidohydro_2"/>
    <property type="match status" value="1"/>
</dbReference>
<evidence type="ECO:0000313" key="3">
    <source>
        <dbReference type="Proteomes" id="UP000216225"/>
    </source>
</evidence>